<dbReference type="AlphaFoldDB" id="A0A5N6M7J7"/>
<comment type="caution">
    <text evidence="2">The sequence shown here is derived from an EMBL/GenBank/DDBJ whole genome shotgun (WGS) entry which is preliminary data.</text>
</comment>
<feature type="region of interest" description="Disordered" evidence="1">
    <location>
        <begin position="166"/>
        <end position="201"/>
    </location>
</feature>
<proteinExistence type="predicted"/>
<dbReference type="EMBL" id="SZYD01000016">
    <property type="protein sequence ID" value="KAD3336343.1"/>
    <property type="molecule type" value="Genomic_DNA"/>
</dbReference>
<feature type="region of interest" description="Disordered" evidence="1">
    <location>
        <begin position="70"/>
        <end position="117"/>
    </location>
</feature>
<dbReference type="Proteomes" id="UP000326396">
    <property type="component" value="Linkage Group LG6"/>
</dbReference>
<keyword evidence="3" id="KW-1185">Reference proteome</keyword>
<evidence type="ECO:0000256" key="1">
    <source>
        <dbReference type="SAM" id="MobiDB-lite"/>
    </source>
</evidence>
<organism evidence="2 3">
    <name type="scientific">Mikania micrantha</name>
    <name type="common">bitter vine</name>
    <dbReference type="NCBI Taxonomy" id="192012"/>
    <lineage>
        <taxon>Eukaryota</taxon>
        <taxon>Viridiplantae</taxon>
        <taxon>Streptophyta</taxon>
        <taxon>Embryophyta</taxon>
        <taxon>Tracheophyta</taxon>
        <taxon>Spermatophyta</taxon>
        <taxon>Magnoliopsida</taxon>
        <taxon>eudicotyledons</taxon>
        <taxon>Gunneridae</taxon>
        <taxon>Pentapetalae</taxon>
        <taxon>asterids</taxon>
        <taxon>campanulids</taxon>
        <taxon>Asterales</taxon>
        <taxon>Asteraceae</taxon>
        <taxon>Asteroideae</taxon>
        <taxon>Heliantheae alliance</taxon>
        <taxon>Eupatorieae</taxon>
        <taxon>Mikania</taxon>
    </lineage>
</organism>
<protein>
    <submittedName>
        <fullName evidence="2">Uncharacterized protein</fullName>
    </submittedName>
</protein>
<accession>A0A5N6M7J7</accession>
<evidence type="ECO:0000313" key="2">
    <source>
        <dbReference type="EMBL" id="KAD3336343.1"/>
    </source>
</evidence>
<gene>
    <name evidence="2" type="ORF">E3N88_31862</name>
</gene>
<reference evidence="2 3" key="1">
    <citation type="submission" date="2019-05" db="EMBL/GenBank/DDBJ databases">
        <title>Mikania micrantha, genome provides insights into the molecular mechanism of rapid growth.</title>
        <authorList>
            <person name="Liu B."/>
        </authorList>
    </citation>
    <scope>NUCLEOTIDE SEQUENCE [LARGE SCALE GENOMIC DNA]</scope>
    <source>
        <strain evidence="2">NLD-2019</strain>
        <tissue evidence="2">Leaf</tissue>
    </source>
</reference>
<name>A0A5N6M7J7_9ASTR</name>
<feature type="compositionally biased region" description="Acidic residues" evidence="1">
    <location>
        <begin position="189"/>
        <end position="199"/>
    </location>
</feature>
<sequence length="283" mass="31254">MNPQPRVISLKFSDLSDDFLDQNTENKSKPIEINPQFEVKVEPHGSESKTVVPVRAKICRNLEDPILKTKDRLFEPKAPQASKNGAETAVRRSKSTKPVAEPSMKNNKKKTDANESGSDNFKRVIDIVKGFDIILQDFGSRLDTIGSKVDSLSLITGNKRSCLSGLEEKGKNKKKRKMKYDSSDSSGETGDDDNEDQPEDGLAGEFKEAVAAAKNDPGDGFIGEVLLKLLQTDVSKEMAPSVTSLSLMFLKARGREMELTEMMVMDPNQKKMLVNALNISLLC</sequence>
<evidence type="ECO:0000313" key="3">
    <source>
        <dbReference type="Proteomes" id="UP000326396"/>
    </source>
</evidence>